<dbReference type="AlphaFoldDB" id="A0A6S6U2D1"/>
<proteinExistence type="predicted"/>
<organism evidence="2">
    <name type="scientific">uncultured Thiotrichaceae bacterium</name>
    <dbReference type="NCBI Taxonomy" id="298394"/>
    <lineage>
        <taxon>Bacteria</taxon>
        <taxon>Pseudomonadati</taxon>
        <taxon>Pseudomonadota</taxon>
        <taxon>Gammaproteobacteria</taxon>
        <taxon>Thiotrichales</taxon>
        <taxon>Thiotrichaceae</taxon>
        <taxon>environmental samples</taxon>
    </lineage>
</organism>
<keyword evidence="1" id="KW-0472">Membrane</keyword>
<keyword evidence="1" id="KW-1133">Transmembrane helix</keyword>
<dbReference type="EMBL" id="CACVAY010000151">
    <property type="protein sequence ID" value="CAA6828695.1"/>
    <property type="molecule type" value="Genomic_DNA"/>
</dbReference>
<accession>A0A6S6U2D1</accession>
<gene>
    <name evidence="2" type="ORF">HELGO_WM9574</name>
</gene>
<keyword evidence="1" id="KW-0812">Transmembrane</keyword>
<reference evidence="2" key="1">
    <citation type="submission" date="2020-01" db="EMBL/GenBank/DDBJ databases">
        <authorList>
            <person name="Meier V. D."/>
            <person name="Meier V D."/>
        </authorList>
    </citation>
    <scope>NUCLEOTIDE SEQUENCE</scope>
    <source>
        <strain evidence="2">HLG_WM_MAG_07</strain>
    </source>
</reference>
<name>A0A6S6U2D1_9GAMM</name>
<evidence type="ECO:0000256" key="1">
    <source>
        <dbReference type="SAM" id="Phobius"/>
    </source>
</evidence>
<evidence type="ECO:0000313" key="2">
    <source>
        <dbReference type="EMBL" id="CAA6828695.1"/>
    </source>
</evidence>
<feature type="transmembrane region" description="Helical" evidence="1">
    <location>
        <begin position="6"/>
        <end position="26"/>
    </location>
</feature>
<protein>
    <submittedName>
        <fullName evidence="2">Uncharacterized protein</fullName>
    </submittedName>
</protein>
<sequence>MKYHLQAWLIMMAIVSAIFGLLALFVRFL</sequence>